<dbReference type="InterPro" id="IPR041071">
    <property type="entry name" value="DAHP_snth_FXD"/>
</dbReference>
<feature type="domain" description="DAHP synthase ferredoxin-like" evidence="3">
    <location>
        <begin position="1"/>
        <end position="66"/>
    </location>
</feature>
<dbReference type="Pfam" id="PF18152">
    <property type="entry name" value="DAHP_snth_FXD"/>
    <property type="match status" value="1"/>
</dbReference>
<evidence type="ECO:0000259" key="2">
    <source>
        <dbReference type="Pfam" id="PF00793"/>
    </source>
</evidence>
<proteinExistence type="predicted"/>
<dbReference type="EMBL" id="ACCF01000082">
    <property type="protein sequence ID" value="EEF68432.1"/>
    <property type="molecule type" value="Genomic_DNA"/>
</dbReference>
<evidence type="ECO:0000259" key="3">
    <source>
        <dbReference type="Pfam" id="PF18152"/>
    </source>
</evidence>
<dbReference type="GO" id="GO:0016740">
    <property type="term" value="F:transferase activity"/>
    <property type="evidence" value="ECO:0007669"/>
    <property type="project" value="UniProtKB-KW"/>
</dbReference>
<protein>
    <submittedName>
        <fullName evidence="4">Putative 3-deoxy-7-phosphoheptulonate synthase</fullName>
    </submittedName>
</protein>
<sequence>MIITLKKNTPQPEIDRLIQNFEKQGVQVNMISGANYNVFGLVGDTAKLDERRIMANEWVEDVTRIAAPYKLANRMFHPEDSVIDVSGVKVGGQEKIVVIGGPCSVEGEAMICDIAQQVKDAGGVMLRGGAYKPRTSPYAFQGMGTEGILAMVKAREKT</sequence>
<evidence type="ECO:0000313" key="4">
    <source>
        <dbReference type="EMBL" id="EEF68432.1"/>
    </source>
</evidence>
<feature type="domain" description="DAHP synthetase I/KDSA" evidence="2">
    <location>
        <begin position="85"/>
        <end position="152"/>
    </location>
</feature>
<evidence type="ECO:0000256" key="1">
    <source>
        <dbReference type="ARBA" id="ARBA00022679"/>
    </source>
</evidence>
<dbReference type="Proteomes" id="UP000005950">
    <property type="component" value="Unassembled WGS sequence"/>
</dbReference>
<dbReference type="SUPFAM" id="SSF51569">
    <property type="entry name" value="Aldolase"/>
    <property type="match status" value="1"/>
</dbReference>
<dbReference type="Gene3D" id="3.30.70.1140">
    <property type="entry name" value="Phospho-2-dehydro-3-deoxyheptonate aldolase, domain 1"/>
    <property type="match status" value="1"/>
</dbReference>
<dbReference type="eggNOG" id="COG2876">
    <property type="taxonomic scope" value="Bacteria"/>
</dbReference>
<dbReference type="PANTHER" id="PTHR43018:SF3">
    <property type="entry name" value="CARBOXYSOME FORMATION PROTEIN"/>
    <property type="match status" value="1"/>
</dbReference>
<accession>B9Y6K9</accession>
<feature type="non-terminal residue" evidence="4">
    <location>
        <position position="158"/>
    </location>
</feature>
<dbReference type="HOGENOM" id="CLU_062599_0_1_9"/>
<dbReference type="PANTHER" id="PTHR43018">
    <property type="entry name" value="PHOSPHO-2-DEHYDRO-3-DEOXYHEPTONATE ALDOLASE"/>
    <property type="match status" value="1"/>
</dbReference>
<evidence type="ECO:0000313" key="5">
    <source>
        <dbReference type="Proteomes" id="UP000005950"/>
    </source>
</evidence>
<dbReference type="STRING" id="545696.HOLDEFILI_01450"/>
<name>B9Y6K9_9FIRM</name>
<dbReference type="Pfam" id="PF00793">
    <property type="entry name" value="DAHP_synth_1"/>
    <property type="match status" value="1"/>
</dbReference>
<dbReference type="InterPro" id="IPR006218">
    <property type="entry name" value="DAHP1/KDSA"/>
</dbReference>
<reference evidence="4 5" key="1">
    <citation type="submission" date="2008-12" db="EMBL/GenBank/DDBJ databases">
        <authorList>
            <person name="Fulton L."/>
            <person name="Clifton S."/>
            <person name="Fulton B."/>
            <person name="Xu J."/>
            <person name="Minx P."/>
            <person name="Pepin K.H."/>
            <person name="Johnson M."/>
            <person name="Bhonagiri V."/>
            <person name="Nash W.E."/>
            <person name="Mardis E.R."/>
            <person name="Wilson R.K."/>
        </authorList>
    </citation>
    <scope>NUCLEOTIDE SEQUENCE [LARGE SCALE GENOMIC DNA]</scope>
    <source>
        <strain evidence="4 5">DSM 12042</strain>
    </source>
</reference>
<comment type="caution">
    <text evidence="4">The sequence shown here is derived from an EMBL/GenBank/DDBJ whole genome shotgun (WGS) entry which is preliminary data.</text>
</comment>
<gene>
    <name evidence="4" type="ORF">HOLDEFILI_01450</name>
</gene>
<keyword evidence="1" id="KW-0808">Transferase</keyword>
<dbReference type="InterPro" id="IPR052899">
    <property type="entry name" value="Class-I_DAHP_synthase"/>
</dbReference>
<dbReference type="InterPro" id="IPR013785">
    <property type="entry name" value="Aldolase_TIM"/>
</dbReference>
<organism evidence="4 5">
    <name type="scientific">Holdemania filiformis DSM 12042</name>
    <dbReference type="NCBI Taxonomy" id="545696"/>
    <lineage>
        <taxon>Bacteria</taxon>
        <taxon>Bacillati</taxon>
        <taxon>Bacillota</taxon>
        <taxon>Erysipelotrichia</taxon>
        <taxon>Erysipelotrichales</taxon>
        <taxon>Erysipelotrichaceae</taxon>
        <taxon>Holdemania</taxon>
    </lineage>
</organism>
<dbReference type="AlphaFoldDB" id="B9Y6K9"/>
<dbReference type="Gene3D" id="3.20.20.70">
    <property type="entry name" value="Aldolase class I"/>
    <property type="match status" value="1"/>
</dbReference>
<reference evidence="4 5" key="2">
    <citation type="submission" date="2009-02" db="EMBL/GenBank/DDBJ databases">
        <title>Draft genome sequence of Holdemania filiformis DSM 12042.</title>
        <authorList>
            <person name="Sudarsanam P."/>
            <person name="Ley R."/>
            <person name="Guruge J."/>
            <person name="Turnbaugh P.J."/>
            <person name="Mahowald M."/>
            <person name="Liep D."/>
            <person name="Gordon J."/>
        </authorList>
    </citation>
    <scope>NUCLEOTIDE SEQUENCE [LARGE SCALE GENOMIC DNA]</scope>
    <source>
        <strain evidence="4 5">DSM 12042</strain>
    </source>
</reference>